<dbReference type="OrthoDB" id="9844732at2"/>
<dbReference type="AlphaFoldDB" id="A0A4Q1K6N5"/>
<keyword evidence="3" id="KW-1185">Reference proteome</keyword>
<dbReference type="Proteomes" id="UP000289857">
    <property type="component" value="Unassembled WGS sequence"/>
</dbReference>
<organism evidence="2 3">
    <name type="scientific">Flavobacterium stagni</name>
    <dbReference type="NCBI Taxonomy" id="2506421"/>
    <lineage>
        <taxon>Bacteria</taxon>
        <taxon>Pseudomonadati</taxon>
        <taxon>Bacteroidota</taxon>
        <taxon>Flavobacteriia</taxon>
        <taxon>Flavobacteriales</taxon>
        <taxon>Flavobacteriaceae</taxon>
        <taxon>Flavobacterium</taxon>
    </lineage>
</organism>
<feature type="transmembrane region" description="Helical" evidence="1">
    <location>
        <begin position="131"/>
        <end position="152"/>
    </location>
</feature>
<evidence type="ECO:0000313" key="3">
    <source>
        <dbReference type="Proteomes" id="UP000289857"/>
    </source>
</evidence>
<comment type="caution">
    <text evidence="2">The sequence shown here is derived from an EMBL/GenBank/DDBJ whole genome shotgun (WGS) entry which is preliminary data.</text>
</comment>
<evidence type="ECO:0000256" key="1">
    <source>
        <dbReference type="SAM" id="Phobius"/>
    </source>
</evidence>
<keyword evidence="1" id="KW-0812">Transmembrane</keyword>
<reference evidence="3" key="1">
    <citation type="submission" date="2019-01" db="EMBL/GenBank/DDBJ databases">
        <title>Cytophagaceae bacterium strain CAR-16.</title>
        <authorList>
            <person name="Chen W.-M."/>
        </authorList>
    </citation>
    <scope>NUCLEOTIDE SEQUENCE [LARGE SCALE GENOMIC DNA]</scope>
    <source>
        <strain evidence="3">WWJ-16</strain>
    </source>
</reference>
<evidence type="ECO:0000313" key="2">
    <source>
        <dbReference type="EMBL" id="RXR21625.1"/>
    </source>
</evidence>
<feature type="transmembrane region" description="Helical" evidence="1">
    <location>
        <begin position="6"/>
        <end position="27"/>
    </location>
</feature>
<keyword evidence="1" id="KW-0472">Membrane</keyword>
<name>A0A4Q1K6N5_9FLAO</name>
<keyword evidence="1" id="KW-1133">Transmembrane helix</keyword>
<dbReference type="RefSeq" id="WP_129462085.1">
    <property type="nucleotide sequence ID" value="NZ_SBKN01000007.1"/>
</dbReference>
<gene>
    <name evidence="2" type="ORF">EQG61_11480</name>
</gene>
<dbReference type="EMBL" id="SBKN01000007">
    <property type="protein sequence ID" value="RXR21625.1"/>
    <property type="molecule type" value="Genomic_DNA"/>
</dbReference>
<feature type="transmembrane region" description="Helical" evidence="1">
    <location>
        <begin position="47"/>
        <end position="67"/>
    </location>
</feature>
<protein>
    <submittedName>
        <fullName evidence="2">Uncharacterized protein</fullName>
    </submittedName>
</protein>
<sequence length="169" mass="19353">MDKQSILFSILALIIATIILFIGLSYYSKAKKIRILDDNQLNTSYSVWLLGIILPFFIYSSVSIQLSETTIETIINTDSINDTFFQILYRLVIYFGVAIILSIASFYLIFKIVGIIFGGRSLFVELENSSTGLFIIIIIINVFFSFSILSPIKDFLNWYLPEVMTNYIH</sequence>
<proteinExistence type="predicted"/>
<accession>A0A4Q1K6N5</accession>
<feature type="transmembrane region" description="Helical" evidence="1">
    <location>
        <begin position="87"/>
        <end position="110"/>
    </location>
</feature>